<dbReference type="SUPFAM" id="SSF141571">
    <property type="entry name" value="Pentapeptide repeat-like"/>
    <property type="match status" value="1"/>
</dbReference>
<evidence type="ECO:0000256" key="4">
    <source>
        <dbReference type="ARBA" id="ARBA00023136"/>
    </source>
</evidence>
<evidence type="ECO:0000313" key="6">
    <source>
        <dbReference type="WBParaSite" id="jg21520"/>
    </source>
</evidence>
<keyword evidence="2" id="KW-0812">Transmembrane</keyword>
<dbReference type="Proteomes" id="UP000887574">
    <property type="component" value="Unplaced"/>
</dbReference>
<evidence type="ECO:0000256" key="3">
    <source>
        <dbReference type="ARBA" id="ARBA00022989"/>
    </source>
</evidence>
<dbReference type="AlphaFoldDB" id="A0A915DP98"/>
<protein>
    <submittedName>
        <fullName evidence="6">Uncharacterized protein</fullName>
    </submittedName>
</protein>
<dbReference type="Gene3D" id="1.10.1450.10">
    <property type="entry name" value="Tetraspanin"/>
    <property type="match status" value="1"/>
</dbReference>
<dbReference type="SUPFAM" id="SSF48652">
    <property type="entry name" value="Tetraspanin"/>
    <property type="match status" value="1"/>
</dbReference>
<dbReference type="InterPro" id="IPR008952">
    <property type="entry name" value="Tetraspanin_EC2_sf"/>
</dbReference>
<evidence type="ECO:0000256" key="2">
    <source>
        <dbReference type="ARBA" id="ARBA00022692"/>
    </source>
</evidence>
<reference evidence="6" key="1">
    <citation type="submission" date="2022-11" db="UniProtKB">
        <authorList>
            <consortium name="WormBaseParasite"/>
        </authorList>
    </citation>
    <scope>IDENTIFICATION</scope>
</reference>
<keyword evidence="3" id="KW-1133">Transmembrane helix</keyword>
<dbReference type="GO" id="GO:0016020">
    <property type="term" value="C:membrane"/>
    <property type="evidence" value="ECO:0007669"/>
    <property type="project" value="UniProtKB-SubCell"/>
</dbReference>
<comment type="subcellular location">
    <subcellularLocation>
        <location evidence="1">Membrane</location>
        <topology evidence="1">Multi-pass membrane protein</topology>
    </subcellularLocation>
</comment>
<evidence type="ECO:0000313" key="5">
    <source>
        <dbReference type="Proteomes" id="UP000887574"/>
    </source>
</evidence>
<dbReference type="Pfam" id="PF00335">
    <property type="entry name" value="Tetraspanin"/>
    <property type="match status" value="1"/>
</dbReference>
<organism evidence="5 6">
    <name type="scientific">Ditylenchus dipsaci</name>
    <dbReference type="NCBI Taxonomy" id="166011"/>
    <lineage>
        <taxon>Eukaryota</taxon>
        <taxon>Metazoa</taxon>
        <taxon>Ecdysozoa</taxon>
        <taxon>Nematoda</taxon>
        <taxon>Chromadorea</taxon>
        <taxon>Rhabditida</taxon>
        <taxon>Tylenchina</taxon>
        <taxon>Tylenchomorpha</taxon>
        <taxon>Sphaerularioidea</taxon>
        <taxon>Anguinidae</taxon>
        <taxon>Anguininae</taxon>
        <taxon>Ditylenchus</taxon>
    </lineage>
</organism>
<dbReference type="WBParaSite" id="jg21520">
    <property type="protein sequence ID" value="jg21520"/>
    <property type="gene ID" value="jg21520"/>
</dbReference>
<proteinExistence type="predicted"/>
<sequence length="167" mass="19125">MQSKMQCCGVDNYTDWFYSLQWPNHRFVPDSCCDASLFNDAKNSMLNCGKVKSIRNRSTSKGAMSHSQTTFYTFQLSFPQLSFEQLSLSNCRLSNYRLSNCRLSNCRLSNCHAATKVIVLISSGRLLYHFHKRDQRYSGRNKNEASYSYTSAGEDGGKCDLMLRDET</sequence>
<dbReference type="Gene3D" id="2.160.20.80">
    <property type="entry name" value="E3 ubiquitin-protein ligase SopA"/>
    <property type="match status" value="1"/>
</dbReference>
<accession>A0A915DP98</accession>
<keyword evidence="5" id="KW-1185">Reference proteome</keyword>
<name>A0A915DP98_9BILA</name>
<dbReference type="InterPro" id="IPR018499">
    <property type="entry name" value="Tetraspanin/Peripherin"/>
</dbReference>
<evidence type="ECO:0000256" key="1">
    <source>
        <dbReference type="ARBA" id="ARBA00004141"/>
    </source>
</evidence>
<keyword evidence="4" id="KW-0472">Membrane</keyword>